<dbReference type="InterPro" id="IPR019182">
    <property type="entry name" value="Cytochrome_b-c1_su10_fun"/>
</dbReference>
<reference evidence="2" key="1">
    <citation type="journal article" date="2023" name="Mol. Phylogenet. Evol.">
        <title>Genome-scale phylogeny and comparative genomics of the fungal order Sordariales.</title>
        <authorList>
            <person name="Hensen N."/>
            <person name="Bonometti L."/>
            <person name="Westerberg I."/>
            <person name="Brannstrom I.O."/>
            <person name="Guillou S."/>
            <person name="Cros-Aarteil S."/>
            <person name="Calhoun S."/>
            <person name="Haridas S."/>
            <person name="Kuo A."/>
            <person name="Mondo S."/>
            <person name="Pangilinan J."/>
            <person name="Riley R."/>
            <person name="LaButti K."/>
            <person name="Andreopoulos B."/>
            <person name="Lipzen A."/>
            <person name="Chen C."/>
            <person name="Yan M."/>
            <person name="Daum C."/>
            <person name="Ng V."/>
            <person name="Clum A."/>
            <person name="Steindorff A."/>
            <person name="Ohm R.A."/>
            <person name="Martin F."/>
            <person name="Silar P."/>
            <person name="Natvig D.O."/>
            <person name="Lalanne C."/>
            <person name="Gautier V."/>
            <person name="Ament-Velasquez S.L."/>
            <person name="Kruys A."/>
            <person name="Hutchinson M.I."/>
            <person name="Powell A.J."/>
            <person name="Barry K."/>
            <person name="Miller A.N."/>
            <person name="Grigoriev I.V."/>
            <person name="Debuchy R."/>
            <person name="Gladieux P."/>
            <person name="Hiltunen Thoren M."/>
            <person name="Johannesson H."/>
        </authorList>
    </citation>
    <scope>NUCLEOTIDE SEQUENCE</scope>
    <source>
        <strain evidence="2">CBS 232.78</strain>
    </source>
</reference>
<dbReference type="GO" id="GO:0006122">
    <property type="term" value="P:mitochondrial electron transport, ubiquinol to cytochrome c"/>
    <property type="evidence" value="ECO:0007669"/>
    <property type="project" value="InterPro"/>
</dbReference>
<dbReference type="Proteomes" id="UP001285441">
    <property type="component" value="Unassembled WGS sequence"/>
</dbReference>
<dbReference type="AlphaFoldDB" id="A0AAE0NYJ2"/>
<organism evidence="2 3">
    <name type="scientific">Podospora didyma</name>
    <dbReference type="NCBI Taxonomy" id="330526"/>
    <lineage>
        <taxon>Eukaryota</taxon>
        <taxon>Fungi</taxon>
        <taxon>Dikarya</taxon>
        <taxon>Ascomycota</taxon>
        <taxon>Pezizomycotina</taxon>
        <taxon>Sordariomycetes</taxon>
        <taxon>Sordariomycetidae</taxon>
        <taxon>Sordariales</taxon>
        <taxon>Podosporaceae</taxon>
        <taxon>Podospora</taxon>
    </lineage>
</organism>
<sequence length="94" mass="10423">MPFPTPSLRASAYPKYQSPYGPKYTYQPHVFGLSLTPKALFPLAVKASAFGGVALFAVIFYASGIPKIQQDILMKVPYLRNYYVNDKPASDSPF</sequence>
<dbReference type="PANTHER" id="PTHR28254">
    <property type="entry name" value="CYTOCHROME B-C1 COMPLEX SUBUNIT 10"/>
    <property type="match status" value="1"/>
</dbReference>
<keyword evidence="1" id="KW-0812">Transmembrane</keyword>
<dbReference type="EMBL" id="JAULSW010000002">
    <property type="protein sequence ID" value="KAK3390153.1"/>
    <property type="molecule type" value="Genomic_DNA"/>
</dbReference>
<dbReference type="Pfam" id="PF09796">
    <property type="entry name" value="QCR10"/>
    <property type="match status" value="1"/>
</dbReference>
<gene>
    <name evidence="2" type="ORF">B0H63DRAFT_464864</name>
</gene>
<protein>
    <submittedName>
        <fullName evidence="2">Ubiquinol-cytochrome-c reductase complex subunit-domain-containing protein</fullName>
    </submittedName>
</protein>
<accession>A0AAE0NYJ2</accession>
<evidence type="ECO:0000313" key="2">
    <source>
        <dbReference type="EMBL" id="KAK3390153.1"/>
    </source>
</evidence>
<keyword evidence="1" id="KW-1133">Transmembrane helix</keyword>
<comment type="caution">
    <text evidence="2">The sequence shown here is derived from an EMBL/GenBank/DDBJ whole genome shotgun (WGS) entry which is preliminary data.</text>
</comment>
<dbReference type="PANTHER" id="PTHR28254:SF1">
    <property type="entry name" value="CYTOCHROME B-C1 COMPLEX SUBUNIT 10, MITOCHONDRIAL"/>
    <property type="match status" value="1"/>
</dbReference>
<feature type="transmembrane region" description="Helical" evidence="1">
    <location>
        <begin position="39"/>
        <end position="62"/>
    </location>
</feature>
<evidence type="ECO:0000313" key="3">
    <source>
        <dbReference type="Proteomes" id="UP001285441"/>
    </source>
</evidence>
<evidence type="ECO:0000256" key="1">
    <source>
        <dbReference type="SAM" id="Phobius"/>
    </source>
</evidence>
<proteinExistence type="predicted"/>
<dbReference type="GO" id="GO:0005739">
    <property type="term" value="C:mitochondrion"/>
    <property type="evidence" value="ECO:0007669"/>
    <property type="project" value="GOC"/>
</dbReference>
<keyword evidence="3" id="KW-1185">Reference proteome</keyword>
<name>A0AAE0NYJ2_9PEZI</name>
<reference evidence="2" key="2">
    <citation type="submission" date="2023-06" db="EMBL/GenBank/DDBJ databases">
        <authorList>
            <consortium name="Lawrence Berkeley National Laboratory"/>
            <person name="Haridas S."/>
            <person name="Hensen N."/>
            <person name="Bonometti L."/>
            <person name="Westerberg I."/>
            <person name="Brannstrom I.O."/>
            <person name="Guillou S."/>
            <person name="Cros-Aarteil S."/>
            <person name="Calhoun S."/>
            <person name="Kuo A."/>
            <person name="Mondo S."/>
            <person name="Pangilinan J."/>
            <person name="Riley R."/>
            <person name="LaButti K."/>
            <person name="Andreopoulos B."/>
            <person name="Lipzen A."/>
            <person name="Chen C."/>
            <person name="Yanf M."/>
            <person name="Daum C."/>
            <person name="Ng V."/>
            <person name="Clum A."/>
            <person name="Steindorff A."/>
            <person name="Ohm R."/>
            <person name="Martin F."/>
            <person name="Silar P."/>
            <person name="Natvig D."/>
            <person name="Lalanne C."/>
            <person name="Gautier V."/>
            <person name="Ament-velasquez S.L."/>
            <person name="Kruys A."/>
            <person name="Hutchinson M.I."/>
            <person name="Powell A.J."/>
            <person name="Barry K."/>
            <person name="Miller A.N."/>
            <person name="Grigoriev I.V."/>
            <person name="Debuchy R."/>
            <person name="Gladieux P."/>
            <person name="Thoren M.H."/>
            <person name="Johannesson H."/>
        </authorList>
    </citation>
    <scope>NUCLEOTIDE SEQUENCE</scope>
    <source>
        <strain evidence="2">CBS 232.78</strain>
    </source>
</reference>
<keyword evidence="1" id="KW-0472">Membrane</keyword>